<feature type="region of interest" description="Disordered" evidence="1">
    <location>
        <begin position="333"/>
        <end position="391"/>
    </location>
</feature>
<dbReference type="SMART" id="SM01126">
    <property type="entry name" value="DDE_Tnp_IS1595"/>
    <property type="match status" value="1"/>
</dbReference>
<protein>
    <recommendedName>
        <fullName evidence="2">ISXO2-like transposase domain-containing protein</fullName>
    </recommendedName>
</protein>
<dbReference type="PANTHER" id="PTHR47163:SF2">
    <property type="entry name" value="SI:DKEY-17M8.2"/>
    <property type="match status" value="1"/>
</dbReference>
<gene>
    <name evidence="3" type="ORF">RO3G_06411</name>
</gene>
<reference evidence="3 4" key="1">
    <citation type="journal article" date="2009" name="PLoS Genet.">
        <title>Genomic analysis of the basal lineage fungus Rhizopus oryzae reveals a whole-genome duplication.</title>
        <authorList>
            <person name="Ma L.-J."/>
            <person name="Ibrahim A.S."/>
            <person name="Skory C."/>
            <person name="Grabherr M.G."/>
            <person name="Burger G."/>
            <person name="Butler M."/>
            <person name="Elias M."/>
            <person name="Idnurm A."/>
            <person name="Lang B.F."/>
            <person name="Sone T."/>
            <person name="Abe A."/>
            <person name="Calvo S.E."/>
            <person name="Corrochano L.M."/>
            <person name="Engels R."/>
            <person name="Fu J."/>
            <person name="Hansberg W."/>
            <person name="Kim J.-M."/>
            <person name="Kodira C.D."/>
            <person name="Koehrsen M.J."/>
            <person name="Liu B."/>
            <person name="Miranda-Saavedra D."/>
            <person name="O'Leary S."/>
            <person name="Ortiz-Castellanos L."/>
            <person name="Poulter R."/>
            <person name="Rodriguez-Romero J."/>
            <person name="Ruiz-Herrera J."/>
            <person name="Shen Y.-Q."/>
            <person name="Zeng Q."/>
            <person name="Galagan J."/>
            <person name="Birren B.W."/>
            <person name="Cuomo C.A."/>
            <person name="Wickes B.L."/>
        </authorList>
    </citation>
    <scope>NUCLEOTIDE SEQUENCE [LARGE SCALE GENOMIC DNA]</scope>
    <source>
        <strain evidence="4">RA 99-880 / ATCC MYA-4621 / FGSC 9543 / NRRL 43880</strain>
    </source>
</reference>
<dbReference type="OrthoDB" id="5598606at2759"/>
<dbReference type="Proteomes" id="UP000009138">
    <property type="component" value="Unassembled WGS sequence"/>
</dbReference>
<evidence type="ECO:0000313" key="4">
    <source>
        <dbReference type="Proteomes" id="UP000009138"/>
    </source>
</evidence>
<dbReference type="AlphaFoldDB" id="I1BZS6"/>
<dbReference type="PANTHER" id="PTHR47163">
    <property type="entry name" value="DDE_TNP_IS1595 DOMAIN-CONTAINING PROTEIN"/>
    <property type="match status" value="1"/>
</dbReference>
<dbReference type="STRING" id="246409.I1BZS6"/>
<dbReference type="InterPro" id="IPR024445">
    <property type="entry name" value="Tnp_ISXO2-like"/>
</dbReference>
<keyword evidence="4" id="KW-1185">Reference proteome</keyword>
<dbReference type="VEuPathDB" id="FungiDB:RO3G_06411"/>
<dbReference type="RefSeq" id="XP_067517102.1">
    <property type="nucleotide sequence ID" value="XM_067661001.1"/>
</dbReference>
<evidence type="ECO:0000256" key="1">
    <source>
        <dbReference type="SAM" id="MobiDB-lite"/>
    </source>
</evidence>
<dbReference type="EMBL" id="CH476735">
    <property type="protein sequence ID" value="EIE81706.1"/>
    <property type="molecule type" value="Genomic_DNA"/>
</dbReference>
<dbReference type="GeneID" id="93613382"/>
<evidence type="ECO:0000313" key="3">
    <source>
        <dbReference type="EMBL" id="EIE81706.1"/>
    </source>
</evidence>
<accession>I1BZS6</accession>
<feature type="compositionally biased region" description="Acidic residues" evidence="1">
    <location>
        <begin position="356"/>
        <end position="373"/>
    </location>
</feature>
<proteinExistence type="predicted"/>
<name>I1BZS6_RHIO9</name>
<dbReference type="Pfam" id="PF12762">
    <property type="entry name" value="DDE_Tnp_IS1595"/>
    <property type="match status" value="1"/>
</dbReference>
<feature type="domain" description="ISXO2-like transposase" evidence="2">
    <location>
        <begin position="97"/>
        <end position="293"/>
    </location>
</feature>
<sequence>MRGPTWRASRNQYQFRCYNRAAHATEVSQSVTKNSMFYRKRCDIRITLKVIFRLTMNQERFSTIYRDLSIHYKVIAQLYRDLIVVFESDLLRHNPIMLDGSGVDHVQIDESKFGKRKYHRGHRVEGVWVLGMVEAIALGTNRVVTVSQENGETETRLVPQFKAGRRFLCTVPNRNAHTLIPIIRKYVAPGTTIRTDGWRAYSGLHPRERYNARTGALQVAMMDSEQHIYRHQVVNHSLGFATEDQVRQNNTQGMINTNIIEGLWADVKREMQARHRTKVECPYRLLEYLWRYENRNRIWAALVRGLGEVSFPNMPRQRNRDEEVENYQLITEEEGSEEVIEGDPTDEMNNNHEIDIDIGDDTDTDDTDDDPDYQEVQVQPPPARRRRINRRSDVAVVIEDESNALPSSGNSSALSVEEATSRLMDVVRNRELNNFREASEALYNAMIAEQNTPNAV</sequence>
<evidence type="ECO:0000259" key="2">
    <source>
        <dbReference type="SMART" id="SM01126"/>
    </source>
</evidence>
<feature type="compositionally biased region" description="Acidic residues" evidence="1">
    <location>
        <begin position="333"/>
        <end position="346"/>
    </location>
</feature>
<dbReference type="InterPro" id="IPR053164">
    <property type="entry name" value="IS1016-like_transposase"/>
</dbReference>
<dbReference type="InParanoid" id="I1BZS6"/>
<organism evidence="3 4">
    <name type="scientific">Rhizopus delemar (strain RA 99-880 / ATCC MYA-4621 / FGSC 9543 / NRRL 43880)</name>
    <name type="common">Mucormycosis agent</name>
    <name type="synonym">Rhizopus arrhizus var. delemar</name>
    <dbReference type="NCBI Taxonomy" id="246409"/>
    <lineage>
        <taxon>Eukaryota</taxon>
        <taxon>Fungi</taxon>
        <taxon>Fungi incertae sedis</taxon>
        <taxon>Mucoromycota</taxon>
        <taxon>Mucoromycotina</taxon>
        <taxon>Mucoromycetes</taxon>
        <taxon>Mucorales</taxon>
        <taxon>Mucorineae</taxon>
        <taxon>Rhizopodaceae</taxon>
        <taxon>Rhizopus</taxon>
    </lineage>
</organism>